<feature type="domain" description="Peptidase M24" evidence="6">
    <location>
        <begin position="200"/>
        <end position="406"/>
    </location>
</feature>
<evidence type="ECO:0000256" key="4">
    <source>
        <dbReference type="ARBA" id="ARBA00023049"/>
    </source>
</evidence>
<dbReference type="SUPFAM" id="SSF53092">
    <property type="entry name" value="Creatinase/prolidase N-terminal domain"/>
    <property type="match status" value="1"/>
</dbReference>
<dbReference type="PROSITE" id="PS51318">
    <property type="entry name" value="TAT"/>
    <property type="match status" value="1"/>
</dbReference>
<dbReference type="Gene3D" id="3.40.350.10">
    <property type="entry name" value="Creatinase/prolidase N-terminal domain"/>
    <property type="match status" value="1"/>
</dbReference>
<dbReference type="Gene3D" id="3.90.230.10">
    <property type="entry name" value="Creatinase/methionine aminopeptidase superfamily"/>
    <property type="match status" value="1"/>
</dbReference>
<comment type="caution">
    <text evidence="8">The sequence shown here is derived from an EMBL/GenBank/DDBJ whole genome shotgun (WGS) entry which is preliminary data.</text>
</comment>
<keyword evidence="2 5" id="KW-0479">Metal-binding</keyword>
<evidence type="ECO:0000259" key="7">
    <source>
        <dbReference type="Pfam" id="PF01321"/>
    </source>
</evidence>
<organism evidence="8 9">
    <name type="scientific">Hyphococcus lacteus</name>
    <dbReference type="NCBI Taxonomy" id="3143536"/>
    <lineage>
        <taxon>Bacteria</taxon>
        <taxon>Pseudomonadati</taxon>
        <taxon>Pseudomonadota</taxon>
        <taxon>Alphaproteobacteria</taxon>
        <taxon>Parvularculales</taxon>
        <taxon>Parvularculaceae</taxon>
        <taxon>Hyphococcus</taxon>
    </lineage>
</organism>
<dbReference type="EMBL" id="JBEHZE010000001">
    <property type="protein sequence ID" value="MEX6632287.1"/>
    <property type="molecule type" value="Genomic_DNA"/>
</dbReference>
<dbReference type="InterPro" id="IPR036005">
    <property type="entry name" value="Creatinase/aminopeptidase-like"/>
</dbReference>
<dbReference type="InterPro" id="IPR006311">
    <property type="entry name" value="TAT_signal"/>
</dbReference>
<dbReference type="InterPro" id="IPR000587">
    <property type="entry name" value="Creatinase_N"/>
</dbReference>
<proteinExistence type="inferred from homology"/>
<feature type="domain" description="Creatinase N-terminal" evidence="7">
    <location>
        <begin position="59"/>
        <end position="193"/>
    </location>
</feature>
<dbReference type="Proteomes" id="UP001560685">
    <property type="component" value="Unassembled WGS sequence"/>
</dbReference>
<protein>
    <submittedName>
        <fullName evidence="8">Xaa-Pro peptidase family protein</fullName>
    </submittedName>
</protein>
<dbReference type="SUPFAM" id="SSF55920">
    <property type="entry name" value="Creatinase/aminopeptidase"/>
    <property type="match status" value="1"/>
</dbReference>
<keyword evidence="4" id="KW-0482">Metalloprotease</keyword>
<dbReference type="PANTHER" id="PTHR46112:SF3">
    <property type="entry name" value="AMINOPEPTIDASE YPDF"/>
    <property type="match status" value="1"/>
</dbReference>
<dbReference type="InterPro" id="IPR050659">
    <property type="entry name" value="Peptidase_M24B"/>
</dbReference>
<sequence>MLRADRRKFLRTGGMIAIGAGLIAGMKKNANAQKAEPSHPVITRARNAAPISEAERNARIEKAQRIMRDQGIAATLIEPGSSLIYFTGVHWWLSERLTAAIIPAEGEIFFVTPGFEESRLREVMKVSGDVRTWEEHEDPFALVAQWMKEKRIHTKKIAIDEAVRHFIVDGINREAPRAKLVTARDVVNGCRLIKSPAELELMQIASDVTIAAYRDVYPRIEKGMGREDLQNLMYQTQAKFGGSGPSGGAQVGKGSALPHGSTIPEYIEEGSVILLDFGCNIHGYRSDISRTFVFGEPNTEQIRVWNQVRRGQDIAFEMAQVGTPAGQVDKAVRRYYESLGYGPGYQLPGLSHRTGHGIGLDVHEPINFVSNETMPLAPGMCLSNEPGIYMPGKYGVRIEDCIYMTDAGPKWFSTPPASIHRPFD</sequence>
<name>A0ABV3Z0H9_9PROT</name>
<dbReference type="PROSITE" id="PS00491">
    <property type="entry name" value="PROLINE_PEPTIDASE"/>
    <property type="match status" value="1"/>
</dbReference>
<evidence type="ECO:0000256" key="2">
    <source>
        <dbReference type="ARBA" id="ARBA00022723"/>
    </source>
</evidence>
<dbReference type="PANTHER" id="PTHR46112">
    <property type="entry name" value="AMINOPEPTIDASE"/>
    <property type="match status" value="1"/>
</dbReference>
<dbReference type="InterPro" id="IPR029149">
    <property type="entry name" value="Creatin/AminoP/Spt16_N"/>
</dbReference>
<evidence type="ECO:0000313" key="9">
    <source>
        <dbReference type="Proteomes" id="UP001560685"/>
    </source>
</evidence>
<comment type="similarity">
    <text evidence="5">Belongs to the peptidase M24B family.</text>
</comment>
<keyword evidence="3" id="KW-0378">Hydrolase</keyword>
<evidence type="ECO:0000256" key="5">
    <source>
        <dbReference type="RuleBase" id="RU000590"/>
    </source>
</evidence>
<keyword evidence="1" id="KW-0645">Protease</keyword>
<evidence type="ECO:0000259" key="6">
    <source>
        <dbReference type="Pfam" id="PF00557"/>
    </source>
</evidence>
<evidence type="ECO:0000256" key="1">
    <source>
        <dbReference type="ARBA" id="ARBA00022670"/>
    </source>
</evidence>
<gene>
    <name evidence="8" type="ORF">ABFZ84_01880</name>
</gene>
<accession>A0ABV3Z0H9</accession>
<evidence type="ECO:0000256" key="3">
    <source>
        <dbReference type="ARBA" id="ARBA00022801"/>
    </source>
</evidence>
<dbReference type="Pfam" id="PF01321">
    <property type="entry name" value="Creatinase_N"/>
    <property type="match status" value="1"/>
</dbReference>
<reference evidence="8 9" key="1">
    <citation type="submission" date="2024-05" db="EMBL/GenBank/DDBJ databases">
        <title>Three bacterial strains, DH-69, EH-24, and ECK-19 isolated from coastal sediments.</title>
        <authorList>
            <person name="Ye Y.-Q."/>
            <person name="Du Z.-J."/>
        </authorList>
    </citation>
    <scope>NUCLEOTIDE SEQUENCE [LARGE SCALE GENOMIC DNA]</scope>
    <source>
        <strain evidence="8 9">ECK-19</strain>
    </source>
</reference>
<dbReference type="RefSeq" id="WP_369312213.1">
    <property type="nucleotide sequence ID" value="NZ_JBEHZE010000001.1"/>
</dbReference>
<evidence type="ECO:0000313" key="8">
    <source>
        <dbReference type="EMBL" id="MEX6632287.1"/>
    </source>
</evidence>
<dbReference type="Pfam" id="PF00557">
    <property type="entry name" value="Peptidase_M24"/>
    <property type="match status" value="1"/>
</dbReference>
<dbReference type="InterPro" id="IPR001131">
    <property type="entry name" value="Peptidase_M24B_aminopep-P_CS"/>
</dbReference>
<keyword evidence="9" id="KW-1185">Reference proteome</keyword>
<dbReference type="InterPro" id="IPR000994">
    <property type="entry name" value="Pept_M24"/>
</dbReference>